<dbReference type="InterPro" id="IPR017941">
    <property type="entry name" value="Rieske_2Fe-2S"/>
</dbReference>
<dbReference type="Pfam" id="PF13806">
    <property type="entry name" value="Rieske_2"/>
    <property type="match status" value="1"/>
</dbReference>
<dbReference type="GO" id="GO:0016705">
    <property type="term" value="F:oxidoreductase activity, acting on paired donors, with incorporation or reduction of molecular oxygen"/>
    <property type="evidence" value="ECO:0007669"/>
    <property type="project" value="UniProtKB-ARBA"/>
</dbReference>
<dbReference type="Proteomes" id="UP000006620">
    <property type="component" value="Chromosome"/>
</dbReference>
<feature type="domain" description="Rieske" evidence="7">
    <location>
        <begin position="9"/>
        <end position="105"/>
    </location>
</feature>
<evidence type="ECO:0000259" key="7">
    <source>
        <dbReference type="PROSITE" id="PS51296"/>
    </source>
</evidence>
<evidence type="ECO:0000256" key="4">
    <source>
        <dbReference type="ARBA" id="ARBA00023004"/>
    </source>
</evidence>
<reference evidence="8 9" key="2">
    <citation type="journal article" date="2013" name="Genome Announc.">
        <title>Genome Sequence of Growth-Improving Paenibacillus mucilaginosus Strain KNP414.</title>
        <authorList>
            <person name="Lu J.J."/>
            <person name="Wang J.F."/>
            <person name="Hu X.F."/>
        </authorList>
    </citation>
    <scope>NUCLEOTIDE SEQUENCE [LARGE SCALE GENOMIC DNA]</scope>
    <source>
        <strain evidence="8 9">KNP414</strain>
    </source>
</reference>
<keyword evidence="6" id="KW-0534">Nitrate assimilation</keyword>
<dbReference type="SUPFAM" id="SSF50022">
    <property type="entry name" value="ISP domain"/>
    <property type="match status" value="1"/>
</dbReference>
<dbReference type="GO" id="GO:0008942">
    <property type="term" value="F:nitrite reductase [NAD(P)H] activity"/>
    <property type="evidence" value="ECO:0007669"/>
    <property type="project" value="InterPro"/>
</dbReference>
<keyword evidence="4" id="KW-0408">Iron</keyword>
<protein>
    <submittedName>
        <fullName evidence="8">Nitrite reductase (NAD(P)H), small subunit</fullName>
    </submittedName>
</protein>
<dbReference type="AlphaFoldDB" id="F8FL76"/>
<organism evidence="8 9">
    <name type="scientific">Paenibacillus mucilaginosus (strain KNP414)</name>
    <dbReference type="NCBI Taxonomy" id="1036673"/>
    <lineage>
        <taxon>Bacteria</taxon>
        <taxon>Bacillati</taxon>
        <taxon>Bacillota</taxon>
        <taxon>Bacilli</taxon>
        <taxon>Bacillales</taxon>
        <taxon>Paenibacillaceae</taxon>
        <taxon>Paenibacillus</taxon>
    </lineage>
</organism>
<dbReference type="GO" id="GO:0004497">
    <property type="term" value="F:monooxygenase activity"/>
    <property type="evidence" value="ECO:0007669"/>
    <property type="project" value="UniProtKB-ARBA"/>
</dbReference>
<keyword evidence="5" id="KW-0411">Iron-sulfur</keyword>
<dbReference type="PROSITE" id="PS51296">
    <property type="entry name" value="RIESKE"/>
    <property type="match status" value="1"/>
</dbReference>
<proteinExistence type="predicted"/>
<dbReference type="GO" id="GO:0042128">
    <property type="term" value="P:nitrate assimilation"/>
    <property type="evidence" value="ECO:0007669"/>
    <property type="project" value="UniProtKB-KW"/>
</dbReference>
<evidence type="ECO:0000313" key="9">
    <source>
        <dbReference type="Proteomes" id="UP000006620"/>
    </source>
</evidence>
<accession>F8FL76</accession>
<gene>
    <name evidence="8" type="ordered locus">KNP414_01431</name>
</gene>
<reference evidence="9" key="1">
    <citation type="submission" date="2011-06" db="EMBL/GenBank/DDBJ databases">
        <title>Complete genome sequence of Paenibacillus mucilaginosus KNP414.</title>
        <authorList>
            <person name="Wang J."/>
            <person name="Hu S."/>
            <person name="Hu X."/>
            <person name="Zhang B."/>
            <person name="Dong D."/>
            <person name="Zhang S."/>
            <person name="Zhao K."/>
            <person name="Wu D."/>
        </authorList>
    </citation>
    <scope>NUCLEOTIDE SEQUENCE [LARGE SCALE GENOMIC DNA]</scope>
    <source>
        <strain evidence="9">KNP414</strain>
    </source>
</reference>
<sequence length="110" mass="11812">MDTKEVAYVGVGRVGDFEERIGRVVRIGGVELAVFRTTEGEFFALENRSPGPRGGTLADGIVSGVVLFDPICDWRIGLRDGAVLAPDTGQVRAYPVRVRDGEVQIGYSAS</sequence>
<dbReference type="Gene3D" id="2.102.10.10">
    <property type="entry name" value="Rieske [2Fe-2S] iron-sulphur domain"/>
    <property type="match status" value="1"/>
</dbReference>
<dbReference type="RefSeq" id="WP_013915157.1">
    <property type="nucleotide sequence ID" value="NC_015690.1"/>
</dbReference>
<keyword evidence="2" id="KW-0479">Metal-binding</keyword>
<dbReference type="InterPro" id="IPR036922">
    <property type="entry name" value="Rieske_2Fe-2S_sf"/>
</dbReference>
<dbReference type="InterPro" id="IPR012748">
    <property type="entry name" value="Rieske-like_NirD"/>
</dbReference>
<dbReference type="PATRIC" id="fig|1036673.3.peg.1255"/>
<dbReference type="EMBL" id="CP002869">
    <property type="protein sequence ID" value="AEI39995.1"/>
    <property type="molecule type" value="Genomic_DNA"/>
</dbReference>
<evidence type="ECO:0000256" key="6">
    <source>
        <dbReference type="ARBA" id="ARBA00023063"/>
    </source>
</evidence>
<evidence type="ECO:0000256" key="3">
    <source>
        <dbReference type="ARBA" id="ARBA00023002"/>
    </source>
</evidence>
<evidence type="ECO:0000256" key="1">
    <source>
        <dbReference type="ARBA" id="ARBA00022714"/>
    </source>
</evidence>
<dbReference type="HOGENOM" id="CLU_055690_5_1_9"/>
<dbReference type="KEGG" id="pms:KNP414_01431"/>
<dbReference type="PROSITE" id="PS51300">
    <property type="entry name" value="NIRD"/>
    <property type="match status" value="1"/>
</dbReference>
<evidence type="ECO:0000256" key="5">
    <source>
        <dbReference type="ARBA" id="ARBA00023014"/>
    </source>
</evidence>
<name>F8FL76_PAEMK</name>
<keyword evidence="3" id="KW-0560">Oxidoreductase</keyword>
<evidence type="ECO:0000256" key="2">
    <source>
        <dbReference type="ARBA" id="ARBA00022723"/>
    </source>
</evidence>
<keyword evidence="1" id="KW-0001">2Fe-2S</keyword>
<evidence type="ECO:0000313" key="8">
    <source>
        <dbReference type="EMBL" id="AEI39995.1"/>
    </source>
</evidence>
<dbReference type="GO" id="GO:0051537">
    <property type="term" value="F:2 iron, 2 sulfur cluster binding"/>
    <property type="evidence" value="ECO:0007669"/>
    <property type="project" value="UniProtKB-KW"/>
</dbReference>
<dbReference type="GO" id="GO:0046872">
    <property type="term" value="F:metal ion binding"/>
    <property type="evidence" value="ECO:0007669"/>
    <property type="project" value="UniProtKB-KW"/>
</dbReference>